<evidence type="ECO:0000313" key="3">
    <source>
        <dbReference type="EMBL" id="KAK0641363.1"/>
    </source>
</evidence>
<evidence type="ECO:0000256" key="2">
    <source>
        <dbReference type="SAM" id="Phobius"/>
    </source>
</evidence>
<gene>
    <name evidence="3" type="ORF">B0T16DRAFT_461436</name>
</gene>
<keyword evidence="2" id="KW-0812">Transmembrane</keyword>
<name>A0AA40CL12_9PEZI</name>
<evidence type="ECO:0000256" key="1">
    <source>
        <dbReference type="SAM" id="MobiDB-lite"/>
    </source>
</evidence>
<keyword evidence="2" id="KW-1133">Transmembrane helix</keyword>
<dbReference type="EMBL" id="JAULSV010000006">
    <property type="protein sequence ID" value="KAK0641363.1"/>
    <property type="molecule type" value="Genomic_DNA"/>
</dbReference>
<organism evidence="3 4">
    <name type="scientific">Cercophora newfieldiana</name>
    <dbReference type="NCBI Taxonomy" id="92897"/>
    <lineage>
        <taxon>Eukaryota</taxon>
        <taxon>Fungi</taxon>
        <taxon>Dikarya</taxon>
        <taxon>Ascomycota</taxon>
        <taxon>Pezizomycotina</taxon>
        <taxon>Sordariomycetes</taxon>
        <taxon>Sordariomycetidae</taxon>
        <taxon>Sordariales</taxon>
        <taxon>Lasiosphaeriaceae</taxon>
        <taxon>Cercophora</taxon>
    </lineage>
</organism>
<proteinExistence type="predicted"/>
<feature type="transmembrane region" description="Helical" evidence="2">
    <location>
        <begin position="25"/>
        <end position="43"/>
    </location>
</feature>
<accession>A0AA40CL12</accession>
<evidence type="ECO:0000313" key="4">
    <source>
        <dbReference type="Proteomes" id="UP001174936"/>
    </source>
</evidence>
<feature type="compositionally biased region" description="Polar residues" evidence="1">
    <location>
        <begin position="1"/>
        <end position="10"/>
    </location>
</feature>
<comment type="caution">
    <text evidence="3">The sequence shown here is derived from an EMBL/GenBank/DDBJ whole genome shotgun (WGS) entry which is preliminary data.</text>
</comment>
<keyword evidence="4" id="KW-1185">Reference proteome</keyword>
<protein>
    <submittedName>
        <fullName evidence="3">Uncharacterized protein</fullName>
    </submittedName>
</protein>
<dbReference type="Proteomes" id="UP001174936">
    <property type="component" value="Unassembled WGS sequence"/>
</dbReference>
<reference evidence="3" key="1">
    <citation type="submission" date="2023-06" db="EMBL/GenBank/DDBJ databases">
        <title>Genome-scale phylogeny and comparative genomics of the fungal order Sordariales.</title>
        <authorList>
            <consortium name="Lawrence Berkeley National Laboratory"/>
            <person name="Hensen N."/>
            <person name="Bonometti L."/>
            <person name="Westerberg I."/>
            <person name="Brannstrom I.O."/>
            <person name="Guillou S."/>
            <person name="Cros-Aarteil S."/>
            <person name="Calhoun S."/>
            <person name="Haridas S."/>
            <person name="Kuo A."/>
            <person name="Mondo S."/>
            <person name="Pangilinan J."/>
            <person name="Riley R."/>
            <person name="Labutti K."/>
            <person name="Andreopoulos B."/>
            <person name="Lipzen A."/>
            <person name="Chen C."/>
            <person name="Yanf M."/>
            <person name="Daum C."/>
            <person name="Ng V."/>
            <person name="Clum A."/>
            <person name="Steindorff A."/>
            <person name="Ohm R."/>
            <person name="Martin F."/>
            <person name="Silar P."/>
            <person name="Natvig D."/>
            <person name="Lalanne C."/>
            <person name="Gautier V."/>
            <person name="Ament-Velasquez S.L."/>
            <person name="Kruys A."/>
            <person name="Hutchinson M.I."/>
            <person name="Powell A.J."/>
            <person name="Barry K."/>
            <person name="Miller A.N."/>
            <person name="Grigoriev I.V."/>
            <person name="Debuchy R."/>
            <person name="Gladieux P."/>
            <person name="Thoren M.H."/>
            <person name="Johannesson H."/>
        </authorList>
    </citation>
    <scope>NUCLEOTIDE SEQUENCE</scope>
    <source>
        <strain evidence="3">SMH2532-1</strain>
    </source>
</reference>
<sequence>MNLDSYTRLNPYSDEEKGETSEVKGNTILIAAGISSALAFVAWRTGMKRARLGYDNMNM</sequence>
<dbReference type="AlphaFoldDB" id="A0AA40CL12"/>
<keyword evidence="2" id="KW-0472">Membrane</keyword>
<feature type="region of interest" description="Disordered" evidence="1">
    <location>
        <begin position="1"/>
        <end position="21"/>
    </location>
</feature>